<proteinExistence type="predicted"/>
<keyword evidence="2" id="KW-0274">FAD</keyword>
<dbReference type="GO" id="GO:0071949">
    <property type="term" value="F:FAD binding"/>
    <property type="evidence" value="ECO:0007669"/>
    <property type="project" value="InterPro"/>
</dbReference>
<gene>
    <name evidence="5" type="ORF">DOTSEDRAFT_176174</name>
</gene>
<dbReference type="PANTHER" id="PTHR46720:SF3">
    <property type="entry name" value="FAD-BINDING DOMAIN-CONTAINING PROTEIN-RELATED"/>
    <property type="match status" value="1"/>
</dbReference>
<dbReference type="OMA" id="CIELKDQ"/>
<name>N1PIP5_DOTSN</name>
<dbReference type="SUPFAM" id="SSF54373">
    <property type="entry name" value="FAD-linked reductases, C-terminal domain"/>
    <property type="match status" value="1"/>
</dbReference>
<evidence type="ECO:0000256" key="2">
    <source>
        <dbReference type="ARBA" id="ARBA00022827"/>
    </source>
</evidence>
<dbReference type="SUPFAM" id="SSF51905">
    <property type="entry name" value="FAD/NAD(P)-binding domain"/>
    <property type="match status" value="1"/>
</dbReference>
<dbReference type="Pfam" id="PF01494">
    <property type="entry name" value="FAD_binding_3"/>
    <property type="match status" value="1"/>
</dbReference>
<dbReference type="STRING" id="675120.N1PIP5"/>
<evidence type="ECO:0000313" key="5">
    <source>
        <dbReference type="EMBL" id="EME41176.1"/>
    </source>
</evidence>
<evidence type="ECO:0000256" key="3">
    <source>
        <dbReference type="ARBA" id="ARBA00023002"/>
    </source>
</evidence>
<protein>
    <recommendedName>
        <fullName evidence="4">FAD-binding domain-containing protein</fullName>
    </recommendedName>
</protein>
<reference evidence="6" key="1">
    <citation type="journal article" date="2012" name="PLoS Genet.">
        <title>The genomes of the fungal plant pathogens Cladosporium fulvum and Dothistroma septosporum reveal adaptation to different hosts and lifestyles but also signatures of common ancestry.</title>
        <authorList>
            <person name="de Wit P.J.G.M."/>
            <person name="van der Burgt A."/>
            <person name="Oekmen B."/>
            <person name="Stergiopoulos I."/>
            <person name="Abd-Elsalam K.A."/>
            <person name="Aerts A.L."/>
            <person name="Bahkali A.H."/>
            <person name="Beenen H.G."/>
            <person name="Chettri P."/>
            <person name="Cox M.P."/>
            <person name="Datema E."/>
            <person name="de Vries R.P."/>
            <person name="Dhillon B."/>
            <person name="Ganley A.R."/>
            <person name="Griffiths S.A."/>
            <person name="Guo Y."/>
            <person name="Hamelin R.C."/>
            <person name="Henrissat B."/>
            <person name="Kabir M.S."/>
            <person name="Jashni M.K."/>
            <person name="Kema G."/>
            <person name="Klaubauf S."/>
            <person name="Lapidus A."/>
            <person name="Levasseur A."/>
            <person name="Lindquist E."/>
            <person name="Mehrabi R."/>
            <person name="Ohm R.A."/>
            <person name="Owen T.J."/>
            <person name="Salamov A."/>
            <person name="Schwelm A."/>
            <person name="Schijlen E."/>
            <person name="Sun H."/>
            <person name="van den Burg H.A."/>
            <person name="van Ham R.C.H.J."/>
            <person name="Zhang S."/>
            <person name="Goodwin S.B."/>
            <person name="Grigoriev I.V."/>
            <person name="Collemare J."/>
            <person name="Bradshaw R.E."/>
        </authorList>
    </citation>
    <scope>NUCLEOTIDE SEQUENCE [LARGE SCALE GENOMIC DNA]</scope>
    <source>
        <strain evidence="6">NZE10 / CBS 128990</strain>
    </source>
</reference>
<dbReference type="InterPro" id="IPR002938">
    <property type="entry name" value="FAD-bd"/>
</dbReference>
<evidence type="ECO:0000313" key="6">
    <source>
        <dbReference type="Proteomes" id="UP000016933"/>
    </source>
</evidence>
<keyword evidence="1" id="KW-0285">Flavoprotein</keyword>
<keyword evidence="3" id="KW-0560">Oxidoreductase</keyword>
<dbReference type="Proteomes" id="UP000016933">
    <property type="component" value="Unassembled WGS sequence"/>
</dbReference>
<sequence>MAGENNPFRVAIVGGGLGGLFCALAIRHHCDLASINLAIDVYEQASQYKEIGAGIGVGVNAAKLFHKLDLGERLNAISGHRGKLWLKFRRFDNSEEIFSVKVDEELKTIRQASCARTDLLELMRAAVEERKAATLHTNKKTTHVEDLGDTVRLHFSDDTSHEADLVIACDGIHSAIRHQFVQDDPQFSGWIAYRGIVPLPSLDPWPFSEYNILWVAKHKHFLIFPISANKELNIVAFVIKSEDQADGVKESWTSTCDRRELEVDFAEFEGEVQKIIKLLPQKSSKWRINDRPALGQWHYMDGKVILLGDAAHATTPHLGAGAGQSFEDGWVLGRALSEYLTNSPRPHFMSLSTMADLYQRVRLPRAQMVQTASRMAGNSYELQTDHFRALSYDACLPLLAEQTEKRMRTVWEEDLDSVYETARDSSV</sequence>
<dbReference type="PRINTS" id="PR00420">
    <property type="entry name" value="RNGMNOXGNASE"/>
</dbReference>
<accession>N1PIP5</accession>
<keyword evidence="6" id="KW-1185">Reference proteome</keyword>
<reference evidence="5 6" key="2">
    <citation type="journal article" date="2012" name="PLoS Pathog.">
        <title>Diverse lifestyles and strategies of plant pathogenesis encoded in the genomes of eighteen Dothideomycetes fungi.</title>
        <authorList>
            <person name="Ohm R.A."/>
            <person name="Feau N."/>
            <person name="Henrissat B."/>
            <person name="Schoch C.L."/>
            <person name="Horwitz B.A."/>
            <person name="Barry K.W."/>
            <person name="Condon B.J."/>
            <person name="Copeland A.C."/>
            <person name="Dhillon B."/>
            <person name="Glaser F."/>
            <person name="Hesse C.N."/>
            <person name="Kosti I."/>
            <person name="LaButti K."/>
            <person name="Lindquist E.A."/>
            <person name="Lucas S."/>
            <person name="Salamov A.A."/>
            <person name="Bradshaw R.E."/>
            <person name="Ciuffetti L."/>
            <person name="Hamelin R.C."/>
            <person name="Kema G.H.J."/>
            <person name="Lawrence C."/>
            <person name="Scott J.A."/>
            <person name="Spatafora J.W."/>
            <person name="Turgeon B.G."/>
            <person name="de Wit P.J.G.M."/>
            <person name="Zhong S."/>
            <person name="Goodwin S.B."/>
            <person name="Grigoriev I.V."/>
        </authorList>
    </citation>
    <scope>NUCLEOTIDE SEQUENCE [LARGE SCALE GENOMIC DNA]</scope>
    <source>
        <strain evidence="6">NZE10 / CBS 128990</strain>
    </source>
</reference>
<dbReference type="InterPro" id="IPR051104">
    <property type="entry name" value="FAD_monoxygenase"/>
</dbReference>
<dbReference type="InterPro" id="IPR036188">
    <property type="entry name" value="FAD/NAD-bd_sf"/>
</dbReference>
<dbReference type="GO" id="GO:0044550">
    <property type="term" value="P:secondary metabolite biosynthetic process"/>
    <property type="evidence" value="ECO:0007669"/>
    <property type="project" value="TreeGrafter"/>
</dbReference>
<dbReference type="OrthoDB" id="417877at2759"/>
<dbReference type="PANTHER" id="PTHR46720">
    <property type="entry name" value="HYDROXYLASE, PUTATIVE (AFU_ORTHOLOGUE AFUA_3G01460)-RELATED"/>
    <property type="match status" value="1"/>
</dbReference>
<dbReference type="AlphaFoldDB" id="N1PIP5"/>
<dbReference type="HOGENOM" id="CLU_009665_6_3_1"/>
<evidence type="ECO:0000256" key="1">
    <source>
        <dbReference type="ARBA" id="ARBA00022630"/>
    </source>
</evidence>
<dbReference type="eggNOG" id="KOG2614">
    <property type="taxonomic scope" value="Eukaryota"/>
</dbReference>
<dbReference type="EMBL" id="KB446542">
    <property type="protein sequence ID" value="EME41176.1"/>
    <property type="molecule type" value="Genomic_DNA"/>
</dbReference>
<organism evidence="5 6">
    <name type="scientific">Dothistroma septosporum (strain NZE10 / CBS 128990)</name>
    <name type="common">Red band needle blight fungus</name>
    <name type="synonym">Mycosphaerella pini</name>
    <dbReference type="NCBI Taxonomy" id="675120"/>
    <lineage>
        <taxon>Eukaryota</taxon>
        <taxon>Fungi</taxon>
        <taxon>Dikarya</taxon>
        <taxon>Ascomycota</taxon>
        <taxon>Pezizomycotina</taxon>
        <taxon>Dothideomycetes</taxon>
        <taxon>Dothideomycetidae</taxon>
        <taxon>Mycosphaerellales</taxon>
        <taxon>Mycosphaerellaceae</taxon>
        <taxon>Dothistroma</taxon>
    </lineage>
</organism>
<dbReference type="GO" id="GO:0016491">
    <property type="term" value="F:oxidoreductase activity"/>
    <property type="evidence" value="ECO:0007669"/>
    <property type="project" value="UniProtKB-KW"/>
</dbReference>
<feature type="domain" description="FAD-binding" evidence="4">
    <location>
        <begin position="9"/>
        <end position="369"/>
    </location>
</feature>
<evidence type="ECO:0000259" key="4">
    <source>
        <dbReference type="Pfam" id="PF01494"/>
    </source>
</evidence>
<dbReference type="Gene3D" id="3.50.50.60">
    <property type="entry name" value="FAD/NAD(P)-binding domain"/>
    <property type="match status" value="1"/>
</dbReference>